<keyword evidence="2" id="KW-1185">Reference proteome</keyword>
<name>A0ABX0H5T2_9BACT</name>
<dbReference type="EMBL" id="JAANYN010000001">
    <property type="protein sequence ID" value="NHE55325.1"/>
    <property type="molecule type" value="Genomic_DNA"/>
</dbReference>
<reference evidence="1 2" key="1">
    <citation type="submission" date="2020-03" db="EMBL/GenBank/DDBJ databases">
        <title>Cyclobacterium plantarum sp. nov., a marine bacterium isolated from a coastal-marine wetland.</title>
        <authorList>
            <person name="Sanchez-Porro C."/>
            <person name="Ventosa A."/>
            <person name="Amoozegar M."/>
        </authorList>
    </citation>
    <scope>NUCLEOTIDE SEQUENCE [LARGE SCALE GENOMIC DNA]</scope>
    <source>
        <strain evidence="1 2">GBPx2</strain>
    </source>
</reference>
<dbReference type="InterPro" id="IPR029058">
    <property type="entry name" value="AB_hydrolase_fold"/>
</dbReference>
<proteinExistence type="predicted"/>
<organism evidence="1 2">
    <name type="scientific">Cyclobacterium plantarum</name>
    <dbReference type="NCBI Taxonomy" id="2716263"/>
    <lineage>
        <taxon>Bacteria</taxon>
        <taxon>Pseudomonadati</taxon>
        <taxon>Bacteroidota</taxon>
        <taxon>Cytophagia</taxon>
        <taxon>Cytophagales</taxon>
        <taxon>Cyclobacteriaceae</taxon>
        <taxon>Cyclobacterium</taxon>
    </lineage>
</organism>
<protein>
    <submittedName>
        <fullName evidence="1">Uncharacterized protein</fullName>
    </submittedName>
</protein>
<accession>A0ABX0H5T2</accession>
<dbReference type="Proteomes" id="UP000649799">
    <property type="component" value="Unassembled WGS sequence"/>
</dbReference>
<sequence length="78" mass="8874">MVARLLADSHPDFAYHEYPGGGHWFGNISADWPPLFDFLKNHERPKAAEVVEKEYEAVAGAGFFGNDWSMELGEFVWD</sequence>
<comment type="caution">
    <text evidence="1">The sequence shown here is derived from an EMBL/GenBank/DDBJ whole genome shotgun (WGS) entry which is preliminary data.</text>
</comment>
<gene>
    <name evidence="1" type="ORF">G9Q97_00675</name>
</gene>
<evidence type="ECO:0000313" key="1">
    <source>
        <dbReference type="EMBL" id="NHE55325.1"/>
    </source>
</evidence>
<dbReference type="RefSeq" id="WP_166141907.1">
    <property type="nucleotide sequence ID" value="NZ_JAANYN010000001.1"/>
</dbReference>
<dbReference type="SUPFAM" id="SSF53474">
    <property type="entry name" value="alpha/beta-Hydrolases"/>
    <property type="match status" value="1"/>
</dbReference>
<evidence type="ECO:0000313" key="2">
    <source>
        <dbReference type="Proteomes" id="UP000649799"/>
    </source>
</evidence>